<comment type="caution">
    <text evidence="2">The sequence shown here is derived from an EMBL/GenBank/DDBJ whole genome shotgun (WGS) entry which is preliminary data.</text>
</comment>
<feature type="transmembrane region" description="Helical" evidence="1">
    <location>
        <begin position="82"/>
        <end position="101"/>
    </location>
</feature>
<organism evidence="2 3">
    <name type="scientific">Streptomyces sanyensis</name>
    <dbReference type="NCBI Taxonomy" id="568869"/>
    <lineage>
        <taxon>Bacteria</taxon>
        <taxon>Bacillati</taxon>
        <taxon>Actinomycetota</taxon>
        <taxon>Actinomycetes</taxon>
        <taxon>Kitasatosporales</taxon>
        <taxon>Streptomycetaceae</taxon>
        <taxon>Streptomyces</taxon>
    </lineage>
</organism>
<dbReference type="EMBL" id="BAABJV010000002">
    <property type="protein sequence ID" value="GAA4767414.1"/>
    <property type="molecule type" value="Genomic_DNA"/>
</dbReference>
<dbReference type="RefSeq" id="WP_345610309.1">
    <property type="nucleotide sequence ID" value="NZ_BAABJV010000002.1"/>
</dbReference>
<protein>
    <recommendedName>
        <fullName evidence="4">Integral membrane protein</fullName>
    </recommendedName>
</protein>
<evidence type="ECO:0008006" key="4">
    <source>
        <dbReference type="Google" id="ProtNLM"/>
    </source>
</evidence>
<keyword evidence="1" id="KW-1133">Transmembrane helix</keyword>
<evidence type="ECO:0000313" key="2">
    <source>
        <dbReference type="EMBL" id="GAA4767414.1"/>
    </source>
</evidence>
<evidence type="ECO:0000256" key="1">
    <source>
        <dbReference type="SAM" id="Phobius"/>
    </source>
</evidence>
<dbReference type="Proteomes" id="UP001501147">
    <property type="component" value="Unassembled WGS sequence"/>
</dbReference>
<sequence length="160" mass="16592">MVQPRATFCGVYGLVQATVLLAALHSEGEVYTPFADAAWILVTALASVLAHGYAHHMAAQRERGDAVSDLWRGLGVAVRGEWPMAAACLPTVLLLVLAGLGDWPEPVTTATGLGMNTLILFAWGARTALSVGYRRTSALLAGAGDAAIGVLIALANAVLK</sequence>
<keyword evidence="1" id="KW-0472">Membrane</keyword>
<proteinExistence type="predicted"/>
<feature type="transmembrane region" description="Helical" evidence="1">
    <location>
        <begin position="137"/>
        <end position="159"/>
    </location>
</feature>
<feature type="transmembrane region" description="Helical" evidence="1">
    <location>
        <begin position="107"/>
        <end position="125"/>
    </location>
</feature>
<name>A0ABP8ZW60_9ACTN</name>
<feature type="transmembrane region" description="Helical" evidence="1">
    <location>
        <begin position="7"/>
        <end position="25"/>
    </location>
</feature>
<keyword evidence="1" id="KW-0812">Transmembrane</keyword>
<feature type="transmembrane region" description="Helical" evidence="1">
    <location>
        <begin position="37"/>
        <end position="54"/>
    </location>
</feature>
<gene>
    <name evidence="2" type="ORF">GCM10023329_12280</name>
</gene>
<accession>A0ABP8ZW60</accession>
<reference evidence="3" key="1">
    <citation type="journal article" date="2019" name="Int. J. Syst. Evol. Microbiol.">
        <title>The Global Catalogue of Microorganisms (GCM) 10K type strain sequencing project: providing services to taxonomists for standard genome sequencing and annotation.</title>
        <authorList>
            <consortium name="The Broad Institute Genomics Platform"/>
            <consortium name="The Broad Institute Genome Sequencing Center for Infectious Disease"/>
            <person name="Wu L."/>
            <person name="Ma J."/>
        </authorList>
    </citation>
    <scope>NUCLEOTIDE SEQUENCE [LARGE SCALE GENOMIC DNA]</scope>
    <source>
        <strain evidence="3">JCM 18324</strain>
    </source>
</reference>
<keyword evidence="3" id="KW-1185">Reference proteome</keyword>
<evidence type="ECO:0000313" key="3">
    <source>
        <dbReference type="Proteomes" id="UP001501147"/>
    </source>
</evidence>